<dbReference type="AlphaFoldDB" id="A0A3N1G8V9"/>
<proteinExistence type="predicted"/>
<reference evidence="1 2" key="1">
    <citation type="journal article" date="2015" name="Stand. Genomic Sci.">
        <title>Genomic Encyclopedia of Bacterial and Archaeal Type Strains, Phase III: the genomes of soil and plant-associated and newly described type strains.</title>
        <authorList>
            <person name="Whitman W.B."/>
            <person name="Woyke T."/>
            <person name="Klenk H.P."/>
            <person name="Zhou Y."/>
            <person name="Lilburn T.G."/>
            <person name="Beck B.J."/>
            <person name="De Vos P."/>
            <person name="Vandamme P."/>
            <person name="Eisen J.A."/>
            <person name="Garrity G."/>
            <person name="Hugenholtz P."/>
            <person name="Kyrpides N.C."/>
        </authorList>
    </citation>
    <scope>NUCLEOTIDE SEQUENCE [LARGE SCALE GENOMIC DNA]</scope>
    <source>
        <strain evidence="1 2">CECT 7306</strain>
    </source>
</reference>
<dbReference type="InParanoid" id="A0A3N1G8V9"/>
<keyword evidence="2" id="KW-1185">Reference proteome</keyword>
<gene>
    <name evidence="1" type="ORF">EDC03_3284</name>
</gene>
<comment type="caution">
    <text evidence="1">The sequence shown here is derived from an EMBL/GenBank/DDBJ whole genome shotgun (WGS) entry which is preliminary data.</text>
</comment>
<organism evidence="1 2">
    <name type="scientific">Pseudokineococcus lusitanus</name>
    <dbReference type="NCBI Taxonomy" id="763993"/>
    <lineage>
        <taxon>Bacteria</taxon>
        <taxon>Bacillati</taxon>
        <taxon>Actinomycetota</taxon>
        <taxon>Actinomycetes</taxon>
        <taxon>Kineosporiales</taxon>
        <taxon>Kineosporiaceae</taxon>
        <taxon>Pseudokineococcus</taxon>
    </lineage>
</organism>
<name>A0A3N1G8V9_9ACTN</name>
<evidence type="ECO:0000313" key="2">
    <source>
        <dbReference type="Proteomes" id="UP000276232"/>
    </source>
</evidence>
<dbReference type="Proteomes" id="UP000276232">
    <property type="component" value="Unassembled WGS sequence"/>
</dbReference>
<accession>A0A3N1G8V9</accession>
<sequence>MSTLQPLETTATCPLCGGETRVTRGPAQAKVFAAADDPAPVGRVRRVVWHEGGEDACRVSAADFRRAEGDR</sequence>
<evidence type="ECO:0000313" key="1">
    <source>
        <dbReference type="EMBL" id="ROP26647.1"/>
    </source>
</evidence>
<dbReference type="EMBL" id="RJKN01000011">
    <property type="protein sequence ID" value="ROP26647.1"/>
    <property type="molecule type" value="Genomic_DNA"/>
</dbReference>
<dbReference type="RefSeq" id="WP_123381345.1">
    <property type="nucleotide sequence ID" value="NZ_RJKN01000011.1"/>
</dbReference>
<protein>
    <submittedName>
        <fullName evidence="1">Uncharacterized protein</fullName>
    </submittedName>
</protein>